<evidence type="ECO:0000256" key="1">
    <source>
        <dbReference type="SAM" id="MobiDB-lite"/>
    </source>
</evidence>
<sequence length="305" mass="33760">MADTKQEQNIQFLYSVLTVNGNPTIDWDPVCAALELEKVAVTKRWSRLKLSINKGEKPDASNEQLLWLMVKHSERKKVGSPTSCFLPPHRRHSQGFDWVAIAEKCGSTKGAVSKRYSRMKLAFERGDEPPPSTPTKGNKAAATPKKTPSKAQFKTQDDEDGTPTTTSKRKRTPAKKKACSAEAADDEDEQDDKPKRVKSTPKARPRPKNAFRASDENRASEEPRTVVKGEPVESDGDVFMDAPEQASAEADAKGDIDEISPTSVFSEQFAQARELANVLLDRKTRLNSDQRKESEGTLESSDDAV</sequence>
<feature type="domain" description="Myb-like DNA-binding" evidence="2">
    <location>
        <begin position="95"/>
        <end position="124"/>
    </location>
</feature>
<evidence type="ECO:0000313" key="3">
    <source>
        <dbReference type="EMBL" id="KAJ4410695.1"/>
    </source>
</evidence>
<organism evidence="3 4">
    <name type="scientific">Didymella pomorum</name>
    <dbReference type="NCBI Taxonomy" id="749634"/>
    <lineage>
        <taxon>Eukaryota</taxon>
        <taxon>Fungi</taxon>
        <taxon>Dikarya</taxon>
        <taxon>Ascomycota</taxon>
        <taxon>Pezizomycotina</taxon>
        <taxon>Dothideomycetes</taxon>
        <taxon>Pleosporomycetidae</taxon>
        <taxon>Pleosporales</taxon>
        <taxon>Pleosporineae</taxon>
        <taxon>Didymellaceae</taxon>
        <taxon>Didymella</taxon>
    </lineage>
</organism>
<feature type="compositionally biased region" description="Basic and acidic residues" evidence="1">
    <location>
        <begin position="213"/>
        <end position="231"/>
    </location>
</feature>
<feature type="compositionally biased region" description="Low complexity" evidence="1">
    <location>
        <begin position="134"/>
        <end position="151"/>
    </location>
</feature>
<feature type="compositionally biased region" description="Basic residues" evidence="1">
    <location>
        <begin position="195"/>
        <end position="209"/>
    </location>
</feature>
<proteinExistence type="predicted"/>
<feature type="compositionally biased region" description="Basic and acidic residues" evidence="1">
    <location>
        <begin position="281"/>
        <end position="295"/>
    </location>
</feature>
<feature type="region of interest" description="Disordered" evidence="1">
    <location>
        <begin position="122"/>
        <end position="259"/>
    </location>
</feature>
<feature type="compositionally biased region" description="Basic residues" evidence="1">
    <location>
        <begin position="167"/>
        <end position="178"/>
    </location>
</feature>
<accession>A0A9W8ZNR5</accession>
<keyword evidence="4" id="KW-1185">Reference proteome</keyword>
<evidence type="ECO:0000313" key="4">
    <source>
        <dbReference type="Proteomes" id="UP001140510"/>
    </source>
</evidence>
<dbReference type="OrthoDB" id="3944408at2759"/>
<reference evidence="3" key="1">
    <citation type="submission" date="2022-10" db="EMBL/GenBank/DDBJ databases">
        <title>Tapping the CABI collections for fungal endophytes: first genome assemblies for Collariella, Neodidymelliopsis, Ascochyta clinopodiicola, Didymella pomorum, Didymosphaeria variabile, Neocosmospora piperis and Neocucurbitaria cava.</title>
        <authorList>
            <person name="Hill R."/>
        </authorList>
    </citation>
    <scope>NUCLEOTIDE SEQUENCE</scope>
    <source>
        <strain evidence="3">IMI 355091</strain>
    </source>
</reference>
<feature type="domain" description="Myb-like DNA-binding" evidence="2">
    <location>
        <begin position="7"/>
        <end position="52"/>
    </location>
</feature>
<dbReference type="EMBL" id="JAPEVA010000007">
    <property type="protein sequence ID" value="KAJ4410695.1"/>
    <property type="molecule type" value="Genomic_DNA"/>
</dbReference>
<dbReference type="Pfam" id="PF22980">
    <property type="entry name" value="Myb_DNA-bind_8"/>
    <property type="match status" value="2"/>
</dbReference>
<gene>
    <name evidence="3" type="ORF">N0V91_001623</name>
</gene>
<feature type="region of interest" description="Disordered" evidence="1">
    <location>
        <begin position="281"/>
        <end position="305"/>
    </location>
</feature>
<dbReference type="InterPro" id="IPR054505">
    <property type="entry name" value="Myb_DNA-bind_8"/>
</dbReference>
<protein>
    <recommendedName>
        <fullName evidence="2">Myb-like DNA-binding domain-containing protein</fullName>
    </recommendedName>
</protein>
<comment type="caution">
    <text evidence="3">The sequence shown here is derived from an EMBL/GenBank/DDBJ whole genome shotgun (WGS) entry which is preliminary data.</text>
</comment>
<name>A0A9W8ZNR5_9PLEO</name>
<dbReference type="AlphaFoldDB" id="A0A9W8ZNR5"/>
<evidence type="ECO:0000259" key="2">
    <source>
        <dbReference type="Pfam" id="PF22980"/>
    </source>
</evidence>
<dbReference type="Proteomes" id="UP001140510">
    <property type="component" value="Unassembled WGS sequence"/>
</dbReference>